<gene>
    <name evidence="2" type="ORF">C8D98_0204</name>
</gene>
<dbReference type="EMBL" id="SMGG01000003">
    <property type="protein sequence ID" value="TCK61698.1"/>
    <property type="molecule type" value="Genomic_DNA"/>
</dbReference>
<dbReference type="Gene3D" id="3.40.1690.10">
    <property type="entry name" value="secretion proteins EscU"/>
    <property type="match status" value="1"/>
</dbReference>
<keyword evidence="2" id="KW-0282">Flagellum</keyword>
<organism evidence="2 3">
    <name type="scientific">Seleniivibrio woodruffii</name>
    <dbReference type="NCBI Taxonomy" id="1078050"/>
    <lineage>
        <taxon>Bacteria</taxon>
        <taxon>Pseudomonadati</taxon>
        <taxon>Deferribacterota</taxon>
        <taxon>Deferribacteres</taxon>
        <taxon>Deferribacterales</taxon>
        <taxon>Geovibrionaceae</taxon>
        <taxon>Seleniivibrio</taxon>
    </lineage>
</organism>
<dbReference type="GO" id="GO:0005886">
    <property type="term" value="C:plasma membrane"/>
    <property type="evidence" value="ECO:0007669"/>
    <property type="project" value="TreeGrafter"/>
</dbReference>
<dbReference type="PANTHER" id="PTHR30531:SF12">
    <property type="entry name" value="FLAGELLAR BIOSYNTHETIC PROTEIN FLHB"/>
    <property type="match status" value="1"/>
</dbReference>
<dbReference type="OrthoDB" id="5244399at2"/>
<keyword evidence="2" id="KW-0966">Cell projection</keyword>
<dbReference type="Proteomes" id="UP000294614">
    <property type="component" value="Unassembled WGS sequence"/>
</dbReference>
<dbReference type="InterPro" id="IPR006135">
    <property type="entry name" value="T3SS_substrate_exporter"/>
</dbReference>
<protein>
    <submittedName>
        <fullName evidence="2">Flagellar biosynthesis protein</fullName>
    </submittedName>
</protein>
<comment type="caution">
    <text evidence="2">The sequence shown here is derived from an EMBL/GenBank/DDBJ whole genome shotgun (WGS) entry which is preliminary data.</text>
</comment>
<dbReference type="PANTHER" id="PTHR30531">
    <property type="entry name" value="FLAGELLAR BIOSYNTHETIC PROTEIN FLHB"/>
    <property type="match status" value="1"/>
</dbReference>
<accession>A0A4R1KAY9</accession>
<dbReference type="AlphaFoldDB" id="A0A4R1KAY9"/>
<evidence type="ECO:0000313" key="2">
    <source>
        <dbReference type="EMBL" id="TCK61698.1"/>
    </source>
</evidence>
<evidence type="ECO:0000313" key="3">
    <source>
        <dbReference type="Proteomes" id="UP000294614"/>
    </source>
</evidence>
<sequence length="104" mass="11356">MAYIRKKAAAIRYDDKEDKVPKLIAKGKGAVAENIIAKAQEHGVYIKEDKDLVEALSTLDLFDDIPVELYKVVAALLAELYKINGKLKEKAAQANAPASQQNGS</sequence>
<proteinExistence type="inferred from homology"/>
<dbReference type="SUPFAM" id="SSF160544">
    <property type="entry name" value="EscU C-terminal domain-like"/>
    <property type="match status" value="1"/>
</dbReference>
<evidence type="ECO:0000256" key="1">
    <source>
        <dbReference type="ARBA" id="ARBA00010690"/>
    </source>
</evidence>
<dbReference type="GO" id="GO:0009306">
    <property type="term" value="P:protein secretion"/>
    <property type="evidence" value="ECO:0007669"/>
    <property type="project" value="InterPro"/>
</dbReference>
<comment type="similarity">
    <text evidence="1">Belongs to the type III secretion exporter family.</text>
</comment>
<dbReference type="RefSeq" id="WP_132871202.1">
    <property type="nucleotide sequence ID" value="NZ_JAJUHT010000003.1"/>
</dbReference>
<reference evidence="2 3" key="1">
    <citation type="submission" date="2019-03" db="EMBL/GenBank/DDBJ databases">
        <title>Genomic Encyclopedia of Type Strains, Phase IV (KMG-IV): sequencing the most valuable type-strain genomes for metagenomic binning, comparative biology and taxonomic classification.</title>
        <authorList>
            <person name="Goeker M."/>
        </authorList>
    </citation>
    <scope>NUCLEOTIDE SEQUENCE [LARGE SCALE GENOMIC DNA]</scope>
    <source>
        <strain evidence="2 3">DSM 24984</strain>
    </source>
</reference>
<keyword evidence="3" id="KW-1185">Reference proteome</keyword>
<dbReference type="Pfam" id="PF01312">
    <property type="entry name" value="Bac_export_2"/>
    <property type="match status" value="1"/>
</dbReference>
<keyword evidence="2" id="KW-0969">Cilium</keyword>
<dbReference type="InterPro" id="IPR029025">
    <property type="entry name" value="T3SS_substrate_exporter_C"/>
</dbReference>
<name>A0A4R1KAY9_9BACT</name>